<dbReference type="SMART" id="SM00135">
    <property type="entry name" value="LY"/>
    <property type="match status" value="5"/>
</dbReference>
<keyword evidence="2" id="KW-0732">Signal</keyword>
<dbReference type="FunFam" id="2.120.10.30:FF:000241">
    <property type="entry name" value="Low-density lipoprotein receptor-related protein 6"/>
    <property type="match status" value="1"/>
</dbReference>
<dbReference type="InterPro" id="IPR000033">
    <property type="entry name" value="LDLR_classB_rpt"/>
</dbReference>
<evidence type="ECO:0000313" key="9">
    <source>
        <dbReference type="EMBL" id="CAH1775513.1"/>
    </source>
</evidence>
<evidence type="ECO:0000256" key="7">
    <source>
        <dbReference type="PROSITE-ProRule" id="PRU00461"/>
    </source>
</evidence>
<evidence type="ECO:0000259" key="8">
    <source>
        <dbReference type="PROSITE" id="PS50923"/>
    </source>
</evidence>
<dbReference type="Gene3D" id="2.10.70.10">
    <property type="entry name" value="Complement Module, domain 1"/>
    <property type="match status" value="1"/>
</dbReference>
<dbReference type="SMART" id="SM00032">
    <property type="entry name" value="CCP"/>
    <property type="match status" value="1"/>
</dbReference>
<feature type="disulfide bond" evidence="6">
    <location>
        <begin position="409"/>
        <end position="436"/>
    </location>
</feature>
<dbReference type="SUPFAM" id="SSF63825">
    <property type="entry name" value="YWTD domain"/>
    <property type="match status" value="1"/>
</dbReference>
<gene>
    <name evidence="9" type="ORF">OFUS_LOCUS2810</name>
</gene>
<dbReference type="PANTHER" id="PTHR46513">
    <property type="entry name" value="VITELLOGENIN RECEPTOR-LIKE PROTEIN-RELATED-RELATED"/>
    <property type="match status" value="1"/>
</dbReference>
<dbReference type="InterPro" id="IPR000436">
    <property type="entry name" value="Sushi_SCR_CCP_dom"/>
</dbReference>
<dbReference type="Gene3D" id="2.120.10.30">
    <property type="entry name" value="TolB, C-terminal domain"/>
    <property type="match status" value="1"/>
</dbReference>
<feature type="repeat" description="LDL-receptor class B" evidence="7">
    <location>
        <begin position="209"/>
        <end position="252"/>
    </location>
</feature>
<keyword evidence="3" id="KW-0677">Repeat</keyword>
<evidence type="ECO:0000256" key="4">
    <source>
        <dbReference type="ARBA" id="ARBA00023157"/>
    </source>
</evidence>
<comment type="caution">
    <text evidence="6">Lacks conserved residue(s) required for the propagation of feature annotation.</text>
</comment>
<dbReference type="CDD" id="cd00033">
    <property type="entry name" value="CCP"/>
    <property type="match status" value="1"/>
</dbReference>
<reference evidence="9" key="1">
    <citation type="submission" date="2022-03" db="EMBL/GenBank/DDBJ databases">
        <authorList>
            <person name="Martin C."/>
        </authorList>
    </citation>
    <scope>NUCLEOTIDE SEQUENCE</scope>
</reference>
<feature type="repeat" description="LDL-receptor class B" evidence="7">
    <location>
        <begin position="253"/>
        <end position="295"/>
    </location>
</feature>
<feature type="non-terminal residue" evidence="9">
    <location>
        <position position="1"/>
    </location>
</feature>
<evidence type="ECO:0000256" key="5">
    <source>
        <dbReference type="ARBA" id="ARBA00023180"/>
    </source>
</evidence>
<dbReference type="Pfam" id="PF00058">
    <property type="entry name" value="Ldl_recept_b"/>
    <property type="match status" value="2"/>
</dbReference>
<keyword evidence="4 6" id="KW-1015">Disulfide bond</keyword>
<organism evidence="9 10">
    <name type="scientific">Owenia fusiformis</name>
    <name type="common">Polychaete worm</name>
    <dbReference type="NCBI Taxonomy" id="6347"/>
    <lineage>
        <taxon>Eukaryota</taxon>
        <taxon>Metazoa</taxon>
        <taxon>Spiralia</taxon>
        <taxon>Lophotrochozoa</taxon>
        <taxon>Annelida</taxon>
        <taxon>Polychaeta</taxon>
        <taxon>Sedentaria</taxon>
        <taxon>Canalipalpata</taxon>
        <taxon>Sabellida</taxon>
        <taxon>Oweniida</taxon>
        <taxon>Oweniidae</taxon>
        <taxon>Owenia</taxon>
    </lineage>
</organism>
<comment type="caution">
    <text evidence="9">The sequence shown here is derived from an EMBL/GenBank/DDBJ whole genome shotgun (WGS) entry which is preliminary data.</text>
</comment>
<dbReference type="PROSITE" id="PS50923">
    <property type="entry name" value="SUSHI"/>
    <property type="match status" value="1"/>
</dbReference>
<dbReference type="OrthoDB" id="10046193at2759"/>
<keyword evidence="5" id="KW-0325">Glycoprotein</keyword>
<dbReference type="InterPro" id="IPR011042">
    <property type="entry name" value="6-blade_b-propeller_TolB-like"/>
</dbReference>
<evidence type="ECO:0000256" key="1">
    <source>
        <dbReference type="ARBA" id="ARBA00022536"/>
    </source>
</evidence>
<protein>
    <recommendedName>
        <fullName evidence="8">Sushi domain-containing protein</fullName>
    </recommendedName>
</protein>
<evidence type="ECO:0000313" key="10">
    <source>
        <dbReference type="Proteomes" id="UP000749559"/>
    </source>
</evidence>
<keyword evidence="6" id="KW-0768">Sushi</keyword>
<dbReference type="Proteomes" id="UP000749559">
    <property type="component" value="Unassembled WGS sequence"/>
</dbReference>
<evidence type="ECO:0000256" key="3">
    <source>
        <dbReference type="ARBA" id="ARBA00022737"/>
    </source>
</evidence>
<proteinExistence type="predicted"/>
<dbReference type="EMBL" id="CAIIXF020000001">
    <property type="protein sequence ID" value="CAH1775513.1"/>
    <property type="molecule type" value="Genomic_DNA"/>
</dbReference>
<dbReference type="AlphaFoldDB" id="A0A8S4N2H9"/>
<feature type="domain" description="Sushi" evidence="8">
    <location>
        <begin position="380"/>
        <end position="438"/>
    </location>
</feature>
<evidence type="ECO:0000256" key="2">
    <source>
        <dbReference type="ARBA" id="ARBA00022729"/>
    </source>
</evidence>
<dbReference type="SUPFAM" id="SSF57535">
    <property type="entry name" value="Complement control module/SCR domain"/>
    <property type="match status" value="1"/>
</dbReference>
<dbReference type="PROSITE" id="PS51120">
    <property type="entry name" value="LDLRB"/>
    <property type="match status" value="4"/>
</dbReference>
<dbReference type="InterPro" id="IPR035976">
    <property type="entry name" value="Sushi/SCR/CCP_sf"/>
</dbReference>
<keyword evidence="10" id="KW-1185">Reference proteome</keyword>
<keyword evidence="1" id="KW-0245">EGF-like domain</keyword>
<evidence type="ECO:0000256" key="6">
    <source>
        <dbReference type="PROSITE-ProRule" id="PRU00302"/>
    </source>
</evidence>
<accession>A0A8S4N2H9</accession>
<name>A0A8S4N2H9_OWEFU</name>
<feature type="repeat" description="LDL-receptor class B" evidence="7">
    <location>
        <begin position="123"/>
        <end position="165"/>
    </location>
</feature>
<dbReference type="Pfam" id="PF00084">
    <property type="entry name" value="Sushi"/>
    <property type="match status" value="1"/>
</dbReference>
<sequence>LRHDYLNTGRLQYRTMISRLATVLLALAYVNANAVHPKDVTIDTILENHSLMTKLNLKNDGPEFVAPDEPVEQAVYDQYILFADAGIDRVVQMDVESPRNFRFLPIQGGLATPVALDYDPLEDRIYWTDVSYRQIRRAFKNGTDTQILRRLPRGTPDGLAVDVLSRLLYFTDTGTDTVNVMRLNGSQFRTLVRTDLEQPRAIVVDPIRGMMYWSDWGGDAKIEKAKMDGEERTTIATNTMTWPNGIAVDFQEEYLFWCDASLDRFERIRFDGSERELLAQLTRSHCFDMTIDNDYIYYTDWFYRGPYRARKSDGIRSSFGPQRFGRLMGIHLYNEDFVLNVTRENGCSNEFNGGCNYLCLPTPEGRTCACPDGVACTPERECPAPENLENGGFRQSDGVRQGSILTYYCNPPYALVGNSELTCGQDGQWAGEMPECQLSTVTPTPEIGNFSETCTCKFKLEINGTSLPGSEVWHHREYVYETTTVECDGCRRLLDDCPRRCDEDARTFWGEEGMYKLVPVNATAGPRERFLGQLMCERYLGPIAPPGSRVAIFYDPGSCGQSMSTYASRRSLCCVEVDIPEVGFVIVWDHECDGGIGPDYLAMIADVDITVAQAALDKYNETH</sequence>
<dbReference type="InterPro" id="IPR050778">
    <property type="entry name" value="Cueball_EGF_LRP_Nidogen"/>
</dbReference>
<feature type="repeat" description="LDL-receptor class B" evidence="7">
    <location>
        <begin position="166"/>
        <end position="208"/>
    </location>
</feature>